<dbReference type="SUPFAM" id="SSF46689">
    <property type="entry name" value="Homeodomain-like"/>
    <property type="match status" value="1"/>
</dbReference>
<dbReference type="Gene3D" id="1.10.10.60">
    <property type="entry name" value="Homeodomain-like"/>
    <property type="match status" value="2"/>
</dbReference>
<organism evidence="4 5">
    <name type="scientific">Tritrichomonas foetus</name>
    <dbReference type="NCBI Taxonomy" id="1144522"/>
    <lineage>
        <taxon>Eukaryota</taxon>
        <taxon>Metamonada</taxon>
        <taxon>Parabasalia</taxon>
        <taxon>Tritrichomonadida</taxon>
        <taxon>Tritrichomonadidae</taxon>
        <taxon>Tritrichomonas</taxon>
    </lineage>
</organism>
<dbReference type="PANTHER" id="PTHR45614:SF253">
    <property type="entry name" value="CHROMOSOME UNDETERMINED SCAFFOLD_38, WHOLE GENOME SHOTGUN SEQUENCE"/>
    <property type="match status" value="1"/>
</dbReference>
<dbReference type="InterPro" id="IPR001005">
    <property type="entry name" value="SANT/Myb"/>
</dbReference>
<dbReference type="GO" id="GO:0000981">
    <property type="term" value="F:DNA-binding transcription factor activity, RNA polymerase II-specific"/>
    <property type="evidence" value="ECO:0007669"/>
    <property type="project" value="TreeGrafter"/>
</dbReference>
<dbReference type="PROSITE" id="PS50090">
    <property type="entry name" value="MYB_LIKE"/>
    <property type="match status" value="2"/>
</dbReference>
<feature type="region of interest" description="Disordered" evidence="1">
    <location>
        <begin position="116"/>
        <end position="148"/>
    </location>
</feature>
<protein>
    <submittedName>
        <fullName evidence="4">Uncharacterized protein</fullName>
    </submittedName>
</protein>
<reference evidence="4" key="1">
    <citation type="submission" date="2016-10" db="EMBL/GenBank/DDBJ databases">
        <authorList>
            <person name="Benchimol M."/>
            <person name="Almeida L.G."/>
            <person name="Vasconcelos A.T."/>
            <person name="Perreira-Neves A."/>
            <person name="Rosa I.A."/>
            <person name="Tasca T."/>
            <person name="Bogo M.R."/>
            <person name="de Souza W."/>
        </authorList>
    </citation>
    <scope>NUCLEOTIDE SEQUENCE [LARGE SCALE GENOMIC DNA]</scope>
    <source>
        <strain evidence="4">K</strain>
    </source>
</reference>
<evidence type="ECO:0000313" key="5">
    <source>
        <dbReference type="Proteomes" id="UP000179807"/>
    </source>
</evidence>
<dbReference type="EMBL" id="MLAK01000167">
    <property type="protein sequence ID" value="OHT15944.1"/>
    <property type="molecule type" value="Genomic_DNA"/>
</dbReference>
<gene>
    <name evidence="4" type="ORF">TRFO_13624</name>
</gene>
<dbReference type="SMART" id="SM00717">
    <property type="entry name" value="SANT"/>
    <property type="match status" value="2"/>
</dbReference>
<feature type="compositionally biased region" description="Basic residues" evidence="1">
    <location>
        <begin position="116"/>
        <end position="128"/>
    </location>
</feature>
<evidence type="ECO:0000259" key="3">
    <source>
        <dbReference type="PROSITE" id="PS51294"/>
    </source>
</evidence>
<evidence type="ECO:0000256" key="1">
    <source>
        <dbReference type="SAM" id="MobiDB-lite"/>
    </source>
</evidence>
<dbReference type="Proteomes" id="UP000179807">
    <property type="component" value="Unassembled WGS sequence"/>
</dbReference>
<name>A0A1J4KYI9_9EUKA</name>
<dbReference type="InterPro" id="IPR050560">
    <property type="entry name" value="MYB_TF"/>
</dbReference>
<dbReference type="Pfam" id="PF13921">
    <property type="entry name" value="Myb_DNA-bind_6"/>
    <property type="match status" value="1"/>
</dbReference>
<evidence type="ECO:0000313" key="4">
    <source>
        <dbReference type="EMBL" id="OHT15944.1"/>
    </source>
</evidence>
<comment type="caution">
    <text evidence="4">The sequence shown here is derived from an EMBL/GenBank/DDBJ whole genome shotgun (WGS) entry which is preliminary data.</text>
</comment>
<dbReference type="InterPro" id="IPR009057">
    <property type="entry name" value="Homeodomain-like_sf"/>
</dbReference>
<feature type="domain" description="Myb-like" evidence="2">
    <location>
        <begin position="58"/>
        <end position="104"/>
    </location>
</feature>
<feature type="domain" description="HTH myb-type" evidence="3">
    <location>
        <begin position="6"/>
        <end position="61"/>
    </location>
</feature>
<feature type="domain" description="HTH myb-type" evidence="3">
    <location>
        <begin position="63"/>
        <end position="115"/>
    </location>
</feature>
<sequence length="311" mass="36115">MTQVSNKKITRKHFTREEDDALKKAVYEIGDLNWKVIAKKVKNRDAKQCKDRWTNYLSPDISKRQWTALDEQILVENVFIHGKRWKALCPLLGGRSEIELKNRYYLIERRLKKKQEKSKSRYKAGSHKNKYDNTTIRGASGDKDNAGMKNNPNNIAYNIPVQYPSWNNLPLNNKNHNESLMINVVNQPNQVTLNSQQHQQIANLEPITQLPQISLQQPLLNQNQNQVIQIAPTQHIIVQPQSYNQQHLIQIDPLLLQQQTLHALQLKQNGVHAIVKGPNGEMQNIDDDLMRMFDDFQVDDMFDCVHNETAQ</sequence>
<dbReference type="AlphaFoldDB" id="A0A1J4KYI9"/>
<evidence type="ECO:0000259" key="2">
    <source>
        <dbReference type="PROSITE" id="PS50090"/>
    </source>
</evidence>
<dbReference type="RefSeq" id="XP_068369080.1">
    <property type="nucleotide sequence ID" value="XM_068497353.1"/>
</dbReference>
<dbReference type="GO" id="GO:0005634">
    <property type="term" value="C:nucleus"/>
    <property type="evidence" value="ECO:0007669"/>
    <property type="project" value="TreeGrafter"/>
</dbReference>
<dbReference type="GeneID" id="94832057"/>
<keyword evidence="5" id="KW-1185">Reference proteome</keyword>
<dbReference type="CDD" id="cd00167">
    <property type="entry name" value="SANT"/>
    <property type="match status" value="2"/>
</dbReference>
<dbReference type="PANTHER" id="PTHR45614">
    <property type="entry name" value="MYB PROTEIN-RELATED"/>
    <property type="match status" value="1"/>
</dbReference>
<accession>A0A1J4KYI9</accession>
<feature type="domain" description="Myb-like" evidence="2">
    <location>
        <begin position="6"/>
        <end position="57"/>
    </location>
</feature>
<proteinExistence type="predicted"/>
<dbReference type="InterPro" id="IPR017930">
    <property type="entry name" value="Myb_dom"/>
</dbReference>
<dbReference type="PROSITE" id="PS51294">
    <property type="entry name" value="HTH_MYB"/>
    <property type="match status" value="2"/>
</dbReference>
<dbReference type="GO" id="GO:0000978">
    <property type="term" value="F:RNA polymerase II cis-regulatory region sequence-specific DNA binding"/>
    <property type="evidence" value="ECO:0007669"/>
    <property type="project" value="TreeGrafter"/>
</dbReference>
<dbReference type="VEuPathDB" id="TrichDB:TRFO_13624"/>
<dbReference type="OrthoDB" id="2143914at2759"/>